<evidence type="ECO:0000256" key="1">
    <source>
        <dbReference type="SAM" id="MobiDB-lite"/>
    </source>
</evidence>
<protein>
    <submittedName>
        <fullName evidence="2">Uncharacterized protein</fullName>
    </submittedName>
</protein>
<evidence type="ECO:0000313" key="2">
    <source>
        <dbReference type="EMBL" id="KAF3006580.1"/>
    </source>
</evidence>
<name>A0A9P4WCX6_CURKU</name>
<comment type="caution">
    <text evidence="2">The sequence shown here is derived from an EMBL/GenBank/DDBJ whole genome shotgun (WGS) entry which is preliminary data.</text>
</comment>
<accession>A0A9P4WCX6</accession>
<reference evidence="2" key="1">
    <citation type="submission" date="2019-04" db="EMBL/GenBank/DDBJ databases">
        <title>Sequencing of skin fungus with MAO and IRED activity.</title>
        <authorList>
            <person name="Marsaioli A.J."/>
            <person name="Bonatto J.M.C."/>
            <person name="Reis Junior O."/>
        </authorList>
    </citation>
    <scope>NUCLEOTIDE SEQUENCE</scope>
    <source>
        <strain evidence="2">30M1</strain>
    </source>
</reference>
<dbReference type="Proteomes" id="UP000801428">
    <property type="component" value="Unassembled WGS sequence"/>
</dbReference>
<dbReference type="OrthoDB" id="3752733at2759"/>
<dbReference type="AlphaFoldDB" id="A0A9P4WCX6"/>
<sequence length="180" mass="20000">MLRIRQKRAVTFARTQSQNQTHAGSSKSASKSVTQPTRAASSNPDKQKSRHAHSGSAAPSKQSSQHPSCTPTQISSRQRRLASLFMALMASSPLPIEADFETLEAAQKASIAPRAQSSKTHKRRVSTVRVQEVRAGRWKKFKFDFGRVKRKGKRRGDIEMGDLDNLVELRGENMKRGSTL</sequence>
<feature type="compositionally biased region" description="Polar residues" evidence="1">
    <location>
        <begin position="57"/>
        <end position="76"/>
    </location>
</feature>
<dbReference type="EMBL" id="SWKU01000005">
    <property type="protein sequence ID" value="KAF3006580.1"/>
    <property type="molecule type" value="Genomic_DNA"/>
</dbReference>
<evidence type="ECO:0000313" key="3">
    <source>
        <dbReference type="Proteomes" id="UP000801428"/>
    </source>
</evidence>
<organism evidence="2 3">
    <name type="scientific">Curvularia kusanoi</name>
    <name type="common">Cochliobolus kusanoi</name>
    <dbReference type="NCBI Taxonomy" id="90978"/>
    <lineage>
        <taxon>Eukaryota</taxon>
        <taxon>Fungi</taxon>
        <taxon>Dikarya</taxon>
        <taxon>Ascomycota</taxon>
        <taxon>Pezizomycotina</taxon>
        <taxon>Dothideomycetes</taxon>
        <taxon>Pleosporomycetidae</taxon>
        <taxon>Pleosporales</taxon>
        <taxon>Pleosporineae</taxon>
        <taxon>Pleosporaceae</taxon>
        <taxon>Curvularia</taxon>
    </lineage>
</organism>
<gene>
    <name evidence="2" type="ORF">E8E13_006847</name>
</gene>
<feature type="compositionally biased region" description="Polar residues" evidence="1">
    <location>
        <begin position="13"/>
        <end position="44"/>
    </location>
</feature>
<keyword evidence="3" id="KW-1185">Reference proteome</keyword>
<feature type="region of interest" description="Disordered" evidence="1">
    <location>
        <begin position="1"/>
        <end position="76"/>
    </location>
</feature>
<proteinExistence type="predicted"/>